<dbReference type="eggNOG" id="ENOG5030TXN">
    <property type="taxonomic scope" value="Bacteria"/>
</dbReference>
<organism evidence="1 2">
    <name type="scientific">Bacteroides intestinalis DSM 17393</name>
    <dbReference type="NCBI Taxonomy" id="471870"/>
    <lineage>
        <taxon>Bacteria</taxon>
        <taxon>Pseudomonadati</taxon>
        <taxon>Bacteroidota</taxon>
        <taxon>Bacteroidia</taxon>
        <taxon>Bacteroidales</taxon>
        <taxon>Bacteroidaceae</taxon>
        <taxon>Bacteroides</taxon>
    </lineage>
</organism>
<proteinExistence type="predicted"/>
<dbReference type="Proteomes" id="UP000004596">
    <property type="component" value="Unassembled WGS sequence"/>
</dbReference>
<evidence type="ECO:0008006" key="3">
    <source>
        <dbReference type="Google" id="ProtNLM"/>
    </source>
</evidence>
<protein>
    <recommendedName>
        <fullName evidence="3">6-bladed beta-propeller</fullName>
    </recommendedName>
</protein>
<evidence type="ECO:0000313" key="2">
    <source>
        <dbReference type="Proteomes" id="UP000004596"/>
    </source>
</evidence>
<dbReference type="STRING" id="471870.BACINT_03098"/>
<dbReference type="AlphaFoldDB" id="B3CI13"/>
<accession>B3CI13</accession>
<dbReference type="EMBL" id="ABJL02000008">
    <property type="protein sequence ID" value="EDV03972.1"/>
    <property type="molecule type" value="Genomic_DNA"/>
</dbReference>
<dbReference type="InterPro" id="IPR011042">
    <property type="entry name" value="6-blade_b-propeller_TolB-like"/>
</dbReference>
<dbReference type="Pfam" id="PF17170">
    <property type="entry name" value="DUF5128"/>
    <property type="match status" value="1"/>
</dbReference>
<gene>
    <name evidence="1" type="ORF">BACINT_03098</name>
</gene>
<reference evidence="1 2" key="2">
    <citation type="submission" date="2008-04" db="EMBL/GenBank/DDBJ databases">
        <authorList>
            <person name="Fulton L."/>
            <person name="Clifton S."/>
            <person name="Fulton B."/>
            <person name="Xu J."/>
            <person name="Minx P."/>
            <person name="Pepin K.H."/>
            <person name="Johnson M."/>
            <person name="Thiruvilangam P."/>
            <person name="Bhonagiri V."/>
            <person name="Nash W.E."/>
            <person name="Mardis E.R."/>
            <person name="Wilson R.K."/>
        </authorList>
    </citation>
    <scope>NUCLEOTIDE SEQUENCE [LARGE SCALE GENOMIC DNA]</scope>
    <source>
        <strain evidence="1 2">DSM 17393</strain>
    </source>
</reference>
<reference evidence="1 2" key="1">
    <citation type="submission" date="2008-04" db="EMBL/GenBank/DDBJ databases">
        <title>Draft genome sequence of Bacteroides intestinalis (DSM 17393).</title>
        <authorList>
            <person name="Sudarsanam P."/>
            <person name="Ley R."/>
            <person name="Guruge J."/>
            <person name="Turnbaugh P.J."/>
            <person name="Mahowald M."/>
            <person name="Liep D."/>
            <person name="Gordon J."/>
        </authorList>
    </citation>
    <scope>NUCLEOTIDE SEQUENCE [LARGE SCALE GENOMIC DNA]</scope>
    <source>
        <strain evidence="1 2">DSM 17393</strain>
    </source>
</reference>
<sequence length="422" mass="47839">MLLLPKAAIFVSLFHIKNKNMKNKQWKSAGWLASLMFIGGLSSCSNGGQSQKNSALDTQPIAGSVEVINGDSIWVCNLSALKDTVVLPLSYFADELQIVKLDNRDEALVPVRNVIVSDNYILVWGKDQTPFKLFDKAGKFLANVGSFGQGPGEYQLIYDAQIDETGGRIYLLPWNARSLLAYDLKGQAVQSIPLPGLVPKGVFKANTKDSLLSVFLLPFDYLPYVAWTQKFNGEIQDTIRSRHLAIKPDFSNEVYSNKNGADFDVSLFVFWERRPDSLYHYANGRLNPRFTMDFVKKEIPIHDYKELPRHFLGSTSVEKQLDENNFTTEVPADFIMDKESLKGAFYKVENDYLGNLPIPWFPYNCSNGYYTANMEPATLKETLEKYLESAKDIPATDRERMQKLADSIHENDNNYILYAKLK</sequence>
<comment type="caution">
    <text evidence="1">The sequence shown here is derived from an EMBL/GenBank/DDBJ whole genome shotgun (WGS) entry which is preliminary data.</text>
</comment>
<name>B3CI13_9BACE</name>
<evidence type="ECO:0000313" key="1">
    <source>
        <dbReference type="EMBL" id="EDV03972.1"/>
    </source>
</evidence>
<dbReference type="Gene3D" id="2.120.10.30">
    <property type="entry name" value="TolB, C-terminal domain"/>
    <property type="match status" value="1"/>
</dbReference>